<dbReference type="Pfam" id="PF01650">
    <property type="entry name" value="Peptidase_C13"/>
    <property type="match status" value="1"/>
</dbReference>
<reference evidence="3" key="1">
    <citation type="journal article" date="2019" name="Int. J. Syst. Evol. Microbiol.">
        <title>The Global Catalogue of Microorganisms (GCM) 10K type strain sequencing project: providing services to taxonomists for standard genome sequencing and annotation.</title>
        <authorList>
            <consortium name="The Broad Institute Genomics Platform"/>
            <consortium name="The Broad Institute Genome Sequencing Center for Infectious Disease"/>
            <person name="Wu L."/>
            <person name="Ma J."/>
        </authorList>
    </citation>
    <scope>NUCLEOTIDE SEQUENCE [LARGE SCALE GENOMIC DNA]</scope>
    <source>
        <strain evidence="3">CCUG 55074</strain>
    </source>
</reference>
<dbReference type="SUPFAM" id="SSF52129">
    <property type="entry name" value="Caspase-like"/>
    <property type="match status" value="1"/>
</dbReference>
<feature type="chain" id="PRO_5046086824" evidence="1">
    <location>
        <begin position="28"/>
        <end position="261"/>
    </location>
</feature>
<protein>
    <submittedName>
        <fullName evidence="2">C13 family peptidase</fullName>
    </submittedName>
</protein>
<dbReference type="InterPro" id="IPR001096">
    <property type="entry name" value="Peptidase_C13"/>
</dbReference>
<comment type="caution">
    <text evidence="2">The sequence shown here is derived from an EMBL/GenBank/DDBJ whole genome shotgun (WGS) entry which is preliminary data.</text>
</comment>
<dbReference type="Gene3D" id="3.40.50.1460">
    <property type="match status" value="1"/>
</dbReference>
<organism evidence="2 3">
    <name type="scientific">Phenylobacterium conjunctum</name>
    <dbReference type="NCBI Taxonomy" id="1298959"/>
    <lineage>
        <taxon>Bacteria</taxon>
        <taxon>Pseudomonadati</taxon>
        <taxon>Pseudomonadota</taxon>
        <taxon>Alphaproteobacteria</taxon>
        <taxon>Caulobacterales</taxon>
        <taxon>Caulobacteraceae</taxon>
        <taxon>Phenylobacterium</taxon>
    </lineage>
</organism>
<keyword evidence="1" id="KW-0732">Signal</keyword>
<gene>
    <name evidence="2" type="ORF">ACFQ27_16920</name>
</gene>
<keyword evidence="3" id="KW-1185">Reference proteome</keyword>
<name>A0ABW3T5L8_9CAUL</name>
<dbReference type="Proteomes" id="UP001597216">
    <property type="component" value="Unassembled WGS sequence"/>
</dbReference>
<evidence type="ECO:0000313" key="3">
    <source>
        <dbReference type="Proteomes" id="UP001597216"/>
    </source>
</evidence>
<dbReference type="RefSeq" id="WP_377354430.1">
    <property type="nucleotide sequence ID" value="NZ_JBHTLQ010000050.1"/>
</dbReference>
<evidence type="ECO:0000256" key="1">
    <source>
        <dbReference type="SAM" id="SignalP"/>
    </source>
</evidence>
<dbReference type="EMBL" id="JBHTLQ010000050">
    <property type="protein sequence ID" value="MFD1192273.1"/>
    <property type="molecule type" value="Genomic_DNA"/>
</dbReference>
<feature type="signal peptide" evidence="1">
    <location>
        <begin position="1"/>
        <end position="27"/>
    </location>
</feature>
<accession>A0ABW3T5L8</accession>
<sequence>MGRPGLSRLLTLILAATTLAWSAPAAASGPFANWAAVVVAGDWHAHSGGPSEAFDNARRDVAGELERIGFPRENLRQFSVRPERYKTPGLAKSDPRTIYEGLTELTAKQPDGCLVYFSSHGAPTGVVVDQTILPPAILGAMLDRTCGARPTVVVISACFSGVFIPSLATPNRMVLTAARPDRTSFGCGEADKYPYFDDCFLQSTPLAKDFPGLAAAVRTCVAQREQKEGMKPPSEPQVYIGPELRPMLPLYAFPAPPTKGG</sequence>
<proteinExistence type="predicted"/>
<evidence type="ECO:0000313" key="2">
    <source>
        <dbReference type="EMBL" id="MFD1192273.1"/>
    </source>
</evidence>
<dbReference type="InterPro" id="IPR029030">
    <property type="entry name" value="Caspase-like_dom_sf"/>
</dbReference>